<dbReference type="Gene3D" id="2.40.160.10">
    <property type="entry name" value="Porin"/>
    <property type="match status" value="1"/>
</dbReference>
<organism evidence="1 2">
    <name type="scientific">Xylophilus rhododendri</name>
    <dbReference type="NCBI Taxonomy" id="2697032"/>
    <lineage>
        <taxon>Bacteria</taxon>
        <taxon>Pseudomonadati</taxon>
        <taxon>Pseudomonadota</taxon>
        <taxon>Betaproteobacteria</taxon>
        <taxon>Burkholderiales</taxon>
        <taxon>Xylophilus</taxon>
    </lineage>
</organism>
<protein>
    <recommendedName>
        <fullName evidence="3">Exopolysaccharide biosynthesis operon protein EpsL</fullName>
    </recommendedName>
</protein>
<sequence>MSPRRAALVCLAAFCVPVGGRATTEIAGQVGTSVQSVDNPFLFPESSADPLKRRDRVQTTDLGVAMRMPLPSDRSFLAVGATASRVVYDALSQLDYTASQFDGLYQWEYGSALRGRLRHREGDSLYNYYGGFFTQREVPHARQDLAEVSLRITPELELPVTATSGSLKYQDAGLAERYNQEEKGLRLALSYTSGRRSTFSAGVRQNEVRFPQRNAADVASIDSAYTDREVFVDTAWRYSDNTIVFGRIGRLDRSFASLSNRDTQLVSLSSGVEWRYSPKTYLSLRGYRQPQTNGQADLRLYVISTGIEGRVLYDMTAKTRISLTGGYEQQKYQSFSNTAAAATGGTDKVMRVSARVEYSPTQHTLVRLEGLRERYSPDPAVSTTGDFTRSSLQLGLSYTFENMQGANRARTQLDAMRYDRVQ</sequence>
<evidence type="ECO:0000313" key="1">
    <source>
        <dbReference type="EMBL" id="QHI99875.1"/>
    </source>
</evidence>
<dbReference type="RefSeq" id="WP_160553686.1">
    <property type="nucleotide sequence ID" value="NZ_CP047650.1"/>
</dbReference>
<evidence type="ECO:0000313" key="2">
    <source>
        <dbReference type="Proteomes" id="UP000464787"/>
    </source>
</evidence>
<dbReference type="KEGG" id="xyk:GT347_18945"/>
<dbReference type="Proteomes" id="UP000464787">
    <property type="component" value="Chromosome"/>
</dbReference>
<reference evidence="1 2" key="1">
    <citation type="submission" date="2020-01" db="EMBL/GenBank/DDBJ databases">
        <title>Genome sequencing of strain KACC 21265.</title>
        <authorList>
            <person name="Heo J."/>
            <person name="Kim S.-J."/>
            <person name="Kim J.-S."/>
            <person name="Hong S.-B."/>
            <person name="Kwon S.-W."/>
        </authorList>
    </citation>
    <scope>NUCLEOTIDE SEQUENCE [LARGE SCALE GENOMIC DNA]</scope>
    <source>
        <strain evidence="1 2">KACC 21265</strain>
    </source>
</reference>
<evidence type="ECO:0008006" key="3">
    <source>
        <dbReference type="Google" id="ProtNLM"/>
    </source>
</evidence>
<accession>A0A857JAX2</accession>
<name>A0A857JAX2_9BURK</name>
<dbReference type="InterPro" id="IPR023614">
    <property type="entry name" value="Porin_dom_sf"/>
</dbReference>
<proteinExistence type="predicted"/>
<gene>
    <name evidence="1" type="ORF">GT347_18945</name>
</gene>
<dbReference type="SUPFAM" id="SSF56935">
    <property type="entry name" value="Porins"/>
    <property type="match status" value="1"/>
</dbReference>
<keyword evidence="2" id="KW-1185">Reference proteome</keyword>
<dbReference type="AlphaFoldDB" id="A0A857JAX2"/>
<dbReference type="EMBL" id="CP047650">
    <property type="protein sequence ID" value="QHI99875.1"/>
    <property type="molecule type" value="Genomic_DNA"/>
</dbReference>